<dbReference type="Proteomes" id="UP000241639">
    <property type="component" value="Unassembled WGS sequence"/>
</dbReference>
<dbReference type="Gene3D" id="2.60.300.12">
    <property type="entry name" value="HesB-like domain"/>
    <property type="match status" value="1"/>
</dbReference>
<organism evidence="1 2">
    <name type="scientific">Desmospora activa DSM 45169</name>
    <dbReference type="NCBI Taxonomy" id="1121389"/>
    <lineage>
        <taxon>Bacteria</taxon>
        <taxon>Bacillati</taxon>
        <taxon>Bacillota</taxon>
        <taxon>Bacilli</taxon>
        <taxon>Bacillales</taxon>
        <taxon>Thermoactinomycetaceae</taxon>
        <taxon>Desmospora</taxon>
    </lineage>
</organism>
<comment type="caution">
    <text evidence="1">The sequence shown here is derived from an EMBL/GenBank/DDBJ whole genome shotgun (WGS) entry which is preliminary data.</text>
</comment>
<dbReference type="SUPFAM" id="SSF89360">
    <property type="entry name" value="HesB-like domain"/>
    <property type="match status" value="1"/>
</dbReference>
<sequence>MNIHISQMAAARLTALLMQEPDADRLAIRVVPLTSGCSTPSFALEMTEVQPGMFQTKASEVPFTCLPHEKTWLDGIVIDWQKETNTFSVFHPHPPFTSACPTPRTEGVSEK</sequence>
<dbReference type="EMBL" id="PZZP01000001">
    <property type="protein sequence ID" value="PTM57598.1"/>
    <property type="molecule type" value="Genomic_DNA"/>
</dbReference>
<protein>
    <submittedName>
        <fullName evidence="1">Fe-S cluster assembly iron-binding protein IscA</fullName>
    </submittedName>
</protein>
<dbReference type="RefSeq" id="WP_107724486.1">
    <property type="nucleotide sequence ID" value="NZ_PZZP01000001.1"/>
</dbReference>
<proteinExistence type="predicted"/>
<evidence type="ECO:0000313" key="1">
    <source>
        <dbReference type="EMBL" id="PTM57598.1"/>
    </source>
</evidence>
<dbReference type="InterPro" id="IPR035903">
    <property type="entry name" value="HesB-like_dom_sf"/>
</dbReference>
<accession>A0A2T4Z6U0</accession>
<dbReference type="OrthoDB" id="2990822at2"/>
<gene>
    <name evidence="1" type="ORF">C8J48_0148</name>
</gene>
<evidence type="ECO:0000313" key="2">
    <source>
        <dbReference type="Proteomes" id="UP000241639"/>
    </source>
</evidence>
<reference evidence="1 2" key="1">
    <citation type="submission" date="2018-04" db="EMBL/GenBank/DDBJ databases">
        <title>Genomic Encyclopedia of Archaeal and Bacterial Type Strains, Phase II (KMG-II): from individual species to whole genera.</title>
        <authorList>
            <person name="Goeker M."/>
        </authorList>
    </citation>
    <scope>NUCLEOTIDE SEQUENCE [LARGE SCALE GENOMIC DNA]</scope>
    <source>
        <strain evidence="1 2">DSM 45169</strain>
    </source>
</reference>
<name>A0A2T4Z6U0_9BACL</name>
<keyword evidence="2" id="KW-1185">Reference proteome</keyword>
<dbReference type="AlphaFoldDB" id="A0A2T4Z6U0"/>